<evidence type="ECO:0000313" key="5">
    <source>
        <dbReference type="EMBL" id="KTW32345.1"/>
    </source>
</evidence>
<dbReference type="PANTHER" id="PTHR48025:SF20">
    <property type="entry name" value="TIA1 CYTOTOXIC GRANULE ASSOCIATED RNA BINDING PROTEIN"/>
    <property type="match status" value="1"/>
</dbReference>
<dbReference type="STRING" id="1408657.A0A0W4ZVD8"/>
<feature type="region of interest" description="Disordered" evidence="3">
    <location>
        <begin position="1"/>
        <end position="41"/>
    </location>
</feature>
<dbReference type="GeneID" id="28938956"/>
<feature type="compositionally biased region" description="Basic and acidic residues" evidence="3">
    <location>
        <begin position="795"/>
        <end position="804"/>
    </location>
</feature>
<dbReference type="InterPro" id="IPR000504">
    <property type="entry name" value="RRM_dom"/>
</dbReference>
<feature type="region of interest" description="Disordered" evidence="3">
    <location>
        <begin position="787"/>
        <end position="809"/>
    </location>
</feature>
<dbReference type="OrthoDB" id="439808at2759"/>
<dbReference type="CDD" id="cd21621">
    <property type="entry name" value="RRM2_Crp79_Mug28"/>
    <property type="match status" value="1"/>
</dbReference>
<dbReference type="SUPFAM" id="SSF54928">
    <property type="entry name" value="RNA-binding domain, RBD"/>
    <property type="match status" value="2"/>
</dbReference>
<feature type="domain" description="RRM" evidence="4">
    <location>
        <begin position="65"/>
        <end position="145"/>
    </location>
</feature>
<dbReference type="CDD" id="cd21619">
    <property type="entry name" value="RRM1_Crp79"/>
    <property type="match status" value="1"/>
</dbReference>
<reference evidence="6" key="1">
    <citation type="journal article" date="2016" name="Nat. Commun.">
        <title>Genome analysis of three Pneumocystis species reveals adaptation mechanisms to life exclusively in mammalian hosts.</title>
        <authorList>
            <person name="Ma L."/>
            <person name="Chen Z."/>
            <person name="Huang D.W."/>
            <person name="Kutty G."/>
            <person name="Ishihara M."/>
            <person name="Wang H."/>
            <person name="Abouelleil A."/>
            <person name="Bishop L."/>
            <person name="Davey E."/>
            <person name="Deng R."/>
            <person name="Deng X."/>
            <person name="Fan L."/>
            <person name="Fantoni G."/>
            <person name="Fitzgerald M."/>
            <person name="Gogineni E."/>
            <person name="Goldberg J.M."/>
            <person name="Handley G."/>
            <person name="Hu X."/>
            <person name="Huber C."/>
            <person name="Jiao X."/>
            <person name="Jones K."/>
            <person name="Levin J.Z."/>
            <person name="Liu Y."/>
            <person name="Macdonald P."/>
            <person name="Melnikov A."/>
            <person name="Raley C."/>
            <person name="Sassi M."/>
            <person name="Sherman B.T."/>
            <person name="Song X."/>
            <person name="Sykes S."/>
            <person name="Tran B."/>
            <person name="Walsh L."/>
            <person name="Xia Y."/>
            <person name="Yang J."/>
            <person name="Young S."/>
            <person name="Zeng Q."/>
            <person name="Zheng X."/>
            <person name="Stephens R."/>
            <person name="Nusbaum C."/>
            <person name="Birren B.W."/>
            <person name="Azadi P."/>
            <person name="Lempicki R.A."/>
            <person name="Cuomo C.A."/>
            <person name="Kovacs J.A."/>
        </authorList>
    </citation>
    <scope>NUCLEOTIDE SEQUENCE [LARGE SCALE GENOMIC DNA]</scope>
    <source>
        <strain evidence="6">RU7</strain>
    </source>
</reference>
<protein>
    <recommendedName>
        <fullName evidence="4">RRM domain-containing protein</fullName>
    </recommendedName>
</protein>
<dbReference type="InterPro" id="IPR012677">
    <property type="entry name" value="Nucleotide-bd_a/b_plait_sf"/>
</dbReference>
<feature type="region of interest" description="Disordered" evidence="3">
    <location>
        <begin position="471"/>
        <end position="502"/>
    </location>
</feature>
<feature type="domain" description="RRM" evidence="4">
    <location>
        <begin position="194"/>
        <end position="271"/>
    </location>
</feature>
<feature type="compositionally biased region" description="Polar residues" evidence="3">
    <location>
        <begin position="18"/>
        <end position="32"/>
    </location>
</feature>
<dbReference type="AlphaFoldDB" id="A0A0W4ZVD8"/>
<dbReference type="RefSeq" id="XP_018231037.1">
    <property type="nucleotide sequence ID" value="XM_018372701.1"/>
</dbReference>
<dbReference type="PANTHER" id="PTHR48025">
    <property type="entry name" value="OS02G0815200 PROTEIN"/>
    <property type="match status" value="1"/>
</dbReference>
<dbReference type="CDD" id="cd21622">
    <property type="entry name" value="RRM3_Crp79_Mug28"/>
    <property type="match status" value="1"/>
</dbReference>
<feature type="compositionally biased region" description="Polar residues" evidence="3">
    <location>
        <begin position="477"/>
        <end position="494"/>
    </location>
</feature>
<dbReference type="InterPro" id="IPR050502">
    <property type="entry name" value="Euk_RNA-bind_prot"/>
</dbReference>
<gene>
    <name evidence="5" type="ORF">T551_00435</name>
</gene>
<accession>A0A0W4ZVD8</accession>
<name>A0A0W4ZVD8_PNEJ7</name>
<dbReference type="Gene3D" id="3.30.70.330">
    <property type="match status" value="3"/>
</dbReference>
<dbReference type="EMBL" id="LFWA01000002">
    <property type="protein sequence ID" value="KTW32345.1"/>
    <property type="molecule type" value="Genomic_DNA"/>
</dbReference>
<sequence>MATVEPAATPPQTPLQASNHNAVLSQSRSSPNKPLISSPRWLAQRAANPPVQTRPAYLDHEDFSNAIYVGNLEMTISNDALMKIFGRFGTIESVYRPPIHTDKADRTTHFAFIKYTDAESAQRAMQQADNILLGRRRLVVRPRIRSYVNRSFNRTPPPSSPQKSSQYPMFSYSHMPTQYYFPYNTHINQNYMSKILSVFNLPYEMTPKDLFCLFSELGRVEGAFIYNVVDNRGRRVGEVAMGSFYHAKKALESLNNTTLNGYILELAFKPPTLPAPQLITPINSGHSMMYAPPNSIYPTWQYPPPAYSIPNPTPVPWSYASTPIDEAMAGLSFYEDANMMNSRRNSLTSSVASSGYPHMYEQQKTSIDHTVPLGIGTPQDGLVFYDPMTGLPIPMQPPRPVVAEIQDTNMPTTTAITVNHPPMPLPVKKTETTTAVTATAATAVTATATTTAAATVTAAAATATSVKPTTPVVSTTMSQNPKTEPAQSTTMPNVSTISSPGSSTASVTFSTSSIPTSIVPESLPADPKNLYIKNLDDDIISHPSDIETLFKPYGTIVSSHLAVVPGTGISKGYGFVAFSKAEEAIKAKKSLDGSMVGRKRVFVSWAERRADREKRLKEIFKAENKANIVYTELDKDASKAEDFSISKDENKTAIAMNMETKNTLKVTENVSVTNLTPTLAPNPMTVLSKWRGTPLSGIVEVEEPNVQTMITTPVEQIVPDPEFKVYSENVKSSQPVVAEMENLKIEPDKDTEGQVCLRVRDENTSPKKVTGANTKKKGGWYRKRWSSGWGGNYGGKKDEGDSPIKDGQSIESSIKDVLLERIADKENCESKSI</sequence>
<keyword evidence="1 2" id="KW-0694">RNA-binding</keyword>
<dbReference type="eggNOG" id="KOG0118">
    <property type="taxonomic scope" value="Eukaryota"/>
</dbReference>
<evidence type="ECO:0000256" key="1">
    <source>
        <dbReference type="ARBA" id="ARBA00022884"/>
    </source>
</evidence>
<evidence type="ECO:0000313" key="6">
    <source>
        <dbReference type="Proteomes" id="UP000053447"/>
    </source>
</evidence>
<evidence type="ECO:0000259" key="4">
    <source>
        <dbReference type="PROSITE" id="PS50102"/>
    </source>
</evidence>
<organism evidence="5 6">
    <name type="scientific">Pneumocystis jirovecii (strain RU7)</name>
    <name type="common">Human pneumocystis pneumonia agent</name>
    <dbReference type="NCBI Taxonomy" id="1408657"/>
    <lineage>
        <taxon>Eukaryota</taxon>
        <taxon>Fungi</taxon>
        <taxon>Dikarya</taxon>
        <taxon>Ascomycota</taxon>
        <taxon>Taphrinomycotina</taxon>
        <taxon>Pneumocystomycetes</taxon>
        <taxon>Pneumocystaceae</taxon>
        <taxon>Pneumocystis</taxon>
    </lineage>
</organism>
<evidence type="ECO:0000256" key="2">
    <source>
        <dbReference type="PROSITE-ProRule" id="PRU00176"/>
    </source>
</evidence>
<evidence type="ECO:0000256" key="3">
    <source>
        <dbReference type="SAM" id="MobiDB-lite"/>
    </source>
</evidence>
<keyword evidence="6" id="KW-1185">Reference proteome</keyword>
<dbReference type="SMART" id="SM00360">
    <property type="entry name" value="RRM"/>
    <property type="match status" value="3"/>
</dbReference>
<proteinExistence type="predicted"/>
<dbReference type="Pfam" id="PF00076">
    <property type="entry name" value="RRM_1"/>
    <property type="match status" value="3"/>
</dbReference>
<feature type="domain" description="RRM" evidence="4">
    <location>
        <begin position="528"/>
        <end position="608"/>
    </location>
</feature>
<dbReference type="GO" id="GO:0003729">
    <property type="term" value="F:mRNA binding"/>
    <property type="evidence" value="ECO:0007669"/>
    <property type="project" value="TreeGrafter"/>
</dbReference>
<dbReference type="Proteomes" id="UP000053447">
    <property type="component" value="Unassembled WGS sequence"/>
</dbReference>
<comment type="caution">
    <text evidence="5">The sequence shown here is derived from an EMBL/GenBank/DDBJ whole genome shotgun (WGS) entry which is preliminary data.</text>
</comment>
<dbReference type="InterPro" id="IPR035979">
    <property type="entry name" value="RBD_domain_sf"/>
</dbReference>
<dbReference type="PROSITE" id="PS50102">
    <property type="entry name" value="RRM"/>
    <property type="match status" value="3"/>
</dbReference>
<dbReference type="GO" id="GO:0005634">
    <property type="term" value="C:nucleus"/>
    <property type="evidence" value="ECO:0007669"/>
    <property type="project" value="TreeGrafter"/>
</dbReference>
<dbReference type="VEuPathDB" id="FungiDB:T551_00435"/>